<evidence type="ECO:0000256" key="2">
    <source>
        <dbReference type="SAM" id="Coils"/>
    </source>
</evidence>
<keyword evidence="5" id="KW-1185">Reference proteome</keyword>
<proteinExistence type="predicted"/>
<comment type="caution">
    <text evidence="4">The sequence shown here is derived from an EMBL/GenBank/DDBJ whole genome shotgun (WGS) entry which is preliminary data.</text>
</comment>
<dbReference type="AlphaFoldDB" id="A0A4Z0H2R2"/>
<feature type="coiled-coil region" evidence="2">
    <location>
        <begin position="78"/>
        <end position="140"/>
    </location>
</feature>
<sequence length="1108" mass="122338">MAKKNETKVKFSIFNKEFNAGIQEMSAESSKLKKEFKLQSEQMKDTATATEKLETKVQYLGKQQDIVKRKVNATDAQLKKAKQTYGENSNEANKLANKLLDLQISEQRLENSINQTRSSIEKQQREMMESRSAANKFEKSLNELGQKSNDLGDKLGTGVSLPLAGVSTAAGVAAMSVHDAGQVLIGSLGATGDEAQRLKDDMQEVWNAGFGDSPEQIARSMAMVKQNIKGINSGKELQDVTKQMLTLADVTESDVSEVTRGVNQLMHNFGKTSEEAMDLFAKGQAEGLNYSQEMYDNISEYAPLFKQMGFSAEEYFSILANGAKNGAYNLDYINDIMKEFDVRVRDGSDRTVDAFAEMSDETQNLFKEFENGEATTRELFDTVIPELENMDDQVKANQIGVELFGTKWEDMGQETVYALDDVNESMQTVDGSMGQLQASQEQTFSREFKQTLRGILDALEPLGEEMLEIARDVTPHIQELSEWFTTLDTDTQKFLLTLTGSAALAGPALKTFSGLTNVLGKLSGGFGTASKSAGAAGLAGNLIKFGSKGGVVGLAIAGVAALGTTVYTLAQRQNELNDVSLETAISLQQQHDQASAMISQFDTLRNKSKLTNDQFARYVDLQSELQEASNPQVIAAIKEEMAQLEKKSGFTNGELSTMVQLNNNLVEALPGATQQITNQGNKIAGTTSELSKYNAEIEKMATLELEGQFYAALENQKQLTADLNAQQKQLNILKTREKEINTLISTYTAGELETLRQKTKEELNSLQAQQASVKAGSDEWQQLQNQIVPLRRKYDLIKDGKQGLNDQLLALKRQKNEKEKIIGETETEIAKLGMVYDKLQINYLKNAGIKDEISRQAVNQGNVTSVIKDQINKLESQKQKLRDQTPINMRNTREYRNGISAIDGQISELQSARGQISTLTRDARNYTRELGRDVSKTVQTNMSPSDYEINRRLSRPAYKTLNITTSGGGHYVNYAKGTDFHPGGPAVVGEEGPELIRQGNQWSLHDFGFIPNLQRGADVYTHEETQKMMAGINKRLPAYASGAGVSPNVSCNLDRMSTDLASGTQGTNQSITIQMKPADVIMDKRALGRLVAPEVKVELNDLQFRRGR</sequence>
<evidence type="ECO:0000313" key="5">
    <source>
        <dbReference type="Proteomes" id="UP000297982"/>
    </source>
</evidence>
<dbReference type="RefSeq" id="WP_135327044.1">
    <property type="nucleotide sequence ID" value="NZ_SRJC01000001.1"/>
</dbReference>
<name>A0A4Z0H2R2_9BACI</name>
<reference evidence="4 5" key="1">
    <citation type="journal article" date="2003" name="Int. J. Syst. Evol. Microbiol.">
        <title>Halobacillus salinus sp. nov., isolated from a salt lake on the coast of the East Sea in Korea.</title>
        <authorList>
            <person name="Yoon J.H."/>
            <person name="Kang K.H."/>
            <person name="Park Y.H."/>
        </authorList>
    </citation>
    <scope>NUCLEOTIDE SEQUENCE [LARGE SCALE GENOMIC DNA]</scope>
    <source>
        <strain evidence="4 5">HSL-3</strain>
    </source>
</reference>
<feature type="coiled-coil region" evidence="2">
    <location>
        <begin position="801"/>
        <end position="828"/>
    </location>
</feature>
<feature type="domain" description="Phage tail tape measure protein" evidence="3">
    <location>
        <begin position="210"/>
        <end position="405"/>
    </location>
</feature>
<protein>
    <recommendedName>
        <fullName evidence="3">Phage tail tape measure protein domain-containing protein</fullName>
    </recommendedName>
</protein>
<dbReference type="EMBL" id="SRJC01000001">
    <property type="protein sequence ID" value="TGB04688.1"/>
    <property type="molecule type" value="Genomic_DNA"/>
</dbReference>
<organism evidence="4 5">
    <name type="scientific">Halobacillus salinus</name>
    <dbReference type="NCBI Taxonomy" id="192814"/>
    <lineage>
        <taxon>Bacteria</taxon>
        <taxon>Bacillati</taxon>
        <taxon>Bacillota</taxon>
        <taxon>Bacilli</taxon>
        <taxon>Bacillales</taxon>
        <taxon>Bacillaceae</taxon>
        <taxon>Halobacillus</taxon>
    </lineage>
</organism>
<evidence type="ECO:0000256" key="1">
    <source>
        <dbReference type="ARBA" id="ARBA00022612"/>
    </source>
</evidence>
<evidence type="ECO:0000313" key="4">
    <source>
        <dbReference type="EMBL" id="TGB04688.1"/>
    </source>
</evidence>
<dbReference type="Pfam" id="PF10145">
    <property type="entry name" value="PhageMin_Tail"/>
    <property type="match status" value="1"/>
</dbReference>
<keyword evidence="2" id="KW-0175">Coiled coil</keyword>
<feature type="coiled-coil region" evidence="2">
    <location>
        <begin position="716"/>
        <end position="769"/>
    </location>
</feature>
<dbReference type="InterPro" id="IPR010090">
    <property type="entry name" value="Phage_tape_meas"/>
</dbReference>
<gene>
    <name evidence="4" type="ORF">E4663_06770</name>
</gene>
<dbReference type="PANTHER" id="PTHR37813:SF1">
    <property type="entry name" value="FELS-2 PROPHAGE PROTEIN"/>
    <property type="match status" value="1"/>
</dbReference>
<evidence type="ECO:0000259" key="3">
    <source>
        <dbReference type="Pfam" id="PF10145"/>
    </source>
</evidence>
<keyword evidence="1" id="KW-1188">Viral release from host cell</keyword>
<accession>A0A4Z0H2R2</accession>
<dbReference type="Proteomes" id="UP000297982">
    <property type="component" value="Unassembled WGS sequence"/>
</dbReference>
<dbReference type="PANTHER" id="PTHR37813">
    <property type="entry name" value="FELS-2 PROPHAGE PROTEIN"/>
    <property type="match status" value="1"/>
</dbReference>